<dbReference type="AlphaFoldDB" id="A0A833R658"/>
<feature type="domain" description="60S ribosomal export protein NMD3 SH3" evidence="10">
    <location>
        <begin position="259"/>
        <end position="305"/>
    </location>
</feature>
<dbReference type="InterPro" id="IPR048898">
    <property type="entry name" value="OB_NMD3"/>
</dbReference>
<name>A0A833R658_9POAL</name>
<proteinExistence type="inferred from homology"/>
<evidence type="ECO:0000259" key="8">
    <source>
        <dbReference type="Pfam" id="PF04981"/>
    </source>
</evidence>
<comment type="caution">
    <text evidence="11">The sequence shown here is derived from an EMBL/GenBank/DDBJ whole genome shotgun (WGS) entry which is preliminary data.</text>
</comment>
<feature type="domain" description="Nmd3 N-terminal" evidence="8">
    <location>
        <begin position="25"/>
        <end position="256"/>
    </location>
</feature>
<evidence type="ECO:0000256" key="4">
    <source>
        <dbReference type="ARBA" id="ARBA00022490"/>
    </source>
</evidence>
<evidence type="ECO:0000256" key="5">
    <source>
        <dbReference type="ARBA" id="ARBA00022927"/>
    </source>
</evidence>
<comment type="function">
    <text evidence="7">Acts as an adapter for the XPO1/CRM1-mediated export of the 60S ribosomal subunit.</text>
</comment>
<dbReference type="GO" id="GO:0005737">
    <property type="term" value="C:cytoplasm"/>
    <property type="evidence" value="ECO:0007669"/>
    <property type="project" value="UniProtKB-SubCell"/>
</dbReference>
<evidence type="ECO:0000256" key="7">
    <source>
        <dbReference type="RuleBase" id="RU364108"/>
    </source>
</evidence>
<sequence>MAVNPSNQPSAGMFFPTQTPGTVLCCTCGVPMAPNPANMCVRCLRLRVDITEGLPRQATVNFCPDCSSYLQPPNKWMRFNLESQELLHFLVKRLHTRFSRLVTVCHAEFIFTEPHSKRLKIRLRVRREVLNGAVLEQPHIVEFVVHDKLCTPCSRLQANPDQWVAAVQLRQHVTHRRTFLFLEQLILRHGAATRAVRIAAAPHGLDFFFASRSHANRLVDFLNSVAPIHFRTDKQLVSHDEKSSVYNYKHTFSVEISPICREDLICLPPKVARSLGNLGPLVICTKVSNSIILMDPFTLRVAYINATQYWSDPFRPLLSSRQLVEYSILDIELESDIVTVAGSRYQLASVEVARMSDFSNIFRVKTHIGHLLNVGDNALGYDLFGANTNDMEMDKYKGLVLPECLLVKKSYEETRAKRRGKQRNFKLKRLEVEVDATNGRKGEEDKKNDEYRKFLEELEENPELRFNISLYKNENYEPSEMGSSMADVDETPSVPVEELVADLEDLDITDDQD</sequence>
<keyword evidence="4 7" id="KW-0963">Cytoplasm</keyword>
<evidence type="ECO:0000256" key="2">
    <source>
        <dbReference type="ARBA" id="ARBA00017035"/>
    </source>
</evidence>
<dbReference type="EMBL" id="SWLB01000008">
    <property type="protein sequence ID" value="KAF3336009.1"/>
    <property type="molecule type" value="Genomic_DNA"/>
</dbReference>
<dbReference type="InterPro" id="IPR007064">
    <property type="entry name" value="Nmd3_N"/>
</dbReference>
<evidence type="ECO:0000259" key="10">
    <source>
        <dbReference type="Pfam" id="PF21193"/>
    </source>
</evidence>
<keyword evidence="6 7" id="KW-0539">Nucleus</keyword>
<dbReference type="GO" id="GO:0015031">
    <property type="term" value="P:protein transport"/>
    <property type="evidence" value="ECO:0007669"/>
    <property type="project" value="UniProtKB-KW"/>
</dbReference>
<dbReference type="Pfam" id="PF21192">
    <property type="entry name" value="OB_NMD3"/>
    <property type="match status" value="1"/>
</dbReference>
<dbReference type="Proteomes" id="UP000623129">
    <property type="component" value="Unassembled WGS sequence"/>
</dbReference>
<dbReference type="GO" id="GO:0005634">
    <property type="term" value="C:nucleus"/>
    <property type="evidence" value="ECO:0007669"/>
    <property type="project" value="UniProtKB-SubCell"/>
</dbReference>
<evidence type="ECO:0000256" key="3">
    <source>
        <dbReference type="ARBA" id="ARBA00022448"/>
    </source>
</evidence>
<dbReference type="GO" id="GO:0000055">
    <property type="term" value="P:ribosomal large subunit export from nucleus"/>
    <property type="evidence" value="ECO:0007669"/>
    <property type="project" value="TreeGrafter"/>
</dbReference>
<dbReference type="OrthoDB" id="203821at2759"/>
<accession>A0A833R658</accession>
<evidence type="ECO:0000256" key="6">
    <source>
        <dbReference type="ARBA" id="ARBA00023242"/>
    </source>
</evidence>
<dbReference type="PANTHER" id="PTHR12746:SF2">
    <property type="entry name" value="60S RIBOSOMAL EXPORT PROTEIN NMD3"/>
    <property type="match status" value="1"/>
</dbReference>
<evidence type="ECO:0000313" key="12">
    <source>
        <dbReference type="Proteomes" id="UP000623129"/>
    </source>
</evidence>
<feature type="domain" description="60S ribosomal export protein NMD3 OB-fold" evidence="9">
    <location>
        <begin position="323"/>
        <end position="409"/>
    </location>
</feature>
<keyword evidence="5 7" id="KW-0653">Protein transport</keyword>
<dbReference type="Pfam" id="PF04981">
    <property type="entry name" value="NMD3"/>
    <property type="match status" value="1"/>
</dbReference>
<comment type="subcellular location">
    <subcellularLocation>
        <location evidence="7">Cytoplasm</location>
    </subcellularLocation>
    <subcellularLocation>
        <location evidence="7">Nucleus</location>
    </subcellularLocation>
</comment>
<keyword evidence="3 7" id="KW-0813">Transport</keyword>
<gene>
    <name evidence="11" type="ORF">FCM35_KLT20516</name>
</gene>
<evidence type="ECO:0000259" key="9">
    <source>
        <dbReference type="Pfam" id="PF21192"/>
    </source>
</evidence>
<protein>
    <recommendedName>
        <fullName evidence="2 7">60S ribosomal export protein NMD3</fullName>
    </recommendedName>
</protein>
<evidence type="ECO:0000313" key="11">
    <source>
        <dbReference type="EMBL" id="KAF3336009.1"/>
    </source>
</evidence>
<comment type="similarity">
    <text evidence="1 7">Belongs to the NMD3 family.</text>
</comment>
<dbReference type="Pfam" id="PF21193">
    <property type="entry name" value="NMD_SH3"/>
    <property type="match status" value="1"/>
</dbReference>
<dbReference type="PANTHER" id="PTHR12746">
    <property type="entry name" value="NONSENSE-MEDIATED MRNA DECAY PROTEIN 3"/>
    <property type="match status" value="1"/>
</dbReference>
<evidence type="ECO:0000256" key="1">
    <source>
        <dbReference type="ARBA" id="ARBA00009794"/>
    </source>
</evidence>
<organism evidence="11 12">
    <name type="scientific">Carex littledalei</name>
    <dbReference type="NCBI Taxonomy" id="544730"/>
    <lineage>
        <taxon>Eukaryota</taxon>
        <taxon>Viridiplantae</taxon>
        <taxon>Streptophyta</taxon>
        <taxon>Embryophyta</taxon>
        <taxon>Tracheophyta</taxon>
        <taxon>Spermatophyta</taxon>
        <taxon>Magnoliopsida</taxon>
        <taxon>Liliopsida</taxon>
        <taxon>Poales</taxon>
        <taxon>Cyperaceae</taxon>
        <taxon>Cyperoideae</taxon>
        <taxon>Cariceae</taxon>
        <taxon>Carex</taxon>
        <taxon>Carex subgen. Euthyceras</taxon>
    </lineage>
</organism>
<dbReference type="InterPro" id="IPR048899">
    <property type="entry name" value="NMD_SH3"/>
</dbReference>
<keyword evidence="12" id="KW-1185">Reference proteome</keyword>
<dbReference type="InterPro" id="IPR039768">
    <property type="entry name" value="Nmd3"/>
</dbReference>
<reference evidence="11" key="1">
    <citation type="submission" date="2020-01" db="EMBL/GenBank/DDBJ databases">
        <title>Genome sequence of Kobresia littledalei, the first chromosome-level genome in the family Cyperaceae.</title>
        <authorList>
            <person name="Qu G."/>
        </authorList>
    </citation>
    <scope>NUCLEOTIDE SEQUENCE</scope>
    <source>
        <strain evidence="11">C.B.Clarke</strain>
        <tissue evidence="11">Leaf</tissue>
    </source>
</reference>
<dbReference type="GO" id="GO:0043023">
    <property type="term" value="F:ribosomal large subunit binding"/>
    <property type="evidence" value="ECO:0007669"/>
    <property type="project" value="InterPro"/>
</dbReference>